<accession>A0A151XJR3</accession>
<feature type="non-terminal residue" evidence="2">
    <location>
        <position position="1"/>
    </location>
</feature>
<evidence type="ECO:0000313" key="3">
    <source>
        <dbReference type="Proteomes" id="UP000075809"/>
    </source>
</evidence>
<reference evidence="2 3" key="1">
    <citation type="submission" date="2015-09" db="EMBL/GenBank/DDBJ databases">
        <title>Trachymyrmex zeteki WGS genome.</title>
        <authorList>
            <person name="Nygaard S."/>
            <person name="Hu H."/>
            <person name="Boomsma J."/>
            <person name="Zhang G."/>
        </authorList>
    </citation>
    <scope>NUCLEOTIDE SEQUENCE [LARGE SCALE GENOMIC DNA]</scope>
    <source>
        <strain evidence="2">Tzet28-1</strain>
        <tissue evidence="2">Whole body</tissue>
    </source>
</reference>
<proteinExistence type="predicted"/>
<keyword evidence="3" id="KW-1185">Reference proteome</keyword>
<organism evidence="2 3">
    <name type="scientific">Mycetomoellerius zeteki</name>
    <dbReference type="NCBI Taxonomy" id="64791"/>
    <lineage>
        <taxon>Eukaryota</taxon>
        <taxon>Metazoa</taxon>
        <taxon>Ecdysozoa</taxon>
        <taxon>Arthropoda</taxon>
        <taxon>Hexapoda</taxon>
        <taxon>Insecta</taxon>
        <taxon>Pterygota</taxon>
        <taxon>Neoptera</taxon>
        <taxon>Endopterygota</taxon>
        <taxon>Hymenoptera</taxon>
        <taxon>Apocrita</taxon>
        <taxon>Aculeata</taxon>
        <taxon>Formicoidea</taxon>
        <taxon>Formicidae</taxon>
        <taxon>Myrmicinae</taxon>
        <taxon>Mycetomoellerius</taxon>
    </lineage>
</organism>
<feature type="compositionally biased region" description="Basic and acidic residues" evidence="1">
    <location>
        <begin position="38"/>
        <end position="49"/>
    </location>
</feature>
<dbReference type="Proteomes" id="UP000075809">
    <property type="component" value="Unassembled WGS sequence"/>
</dbReference>
<feature type="region of interest" description="Disordered" evidence="1">
    <location>
        <begin position="1"/>
        <end position="49"/>
    </location>
</feature>
<gene>
    <name evidence="2" type="ORF">ALC60_00269</name>
</gene>
<evidence type="ECO:0000313" key="2">
    <source>
        <dbReference type="EMBL" id="KYQ60644.1"/>
    </source>
</evidence>
<evidence type="ECO:0000256" key="1">
    <source>
        <dbReference type="SAM" id="MobiDB-lite"/>
    </source>
</evidence>
<dbReference type="EMBL" id="KQ982052">
    <property type="protein sequence ID" value="KYQ60644.1"/>
    <property type="molecule type" value="Genomic_DNA"/>
</dbReference>
<sequence length="49" mass="5461">AIPPRRGLTNVESPFEIHPSESETRVVGRGRGGAGGRNQRETWKHTSEY</sequence>
<dbReference type="AlphaFoldDB" id="A0A151XJR3"/>
<protein>
    <submittedName>
        <fullName evidence="2">Uncharacterized protein</fullName>
    </submittedName>
</protein>
<name>A0A151XJR3_9HYME</name>